<keyword evidence="4 6" id="KW-0472">Membrane</keyword>
<reference evidence="7 8" key="1">
    <citation type="submission" date="2016-08" db="EMBL/GenBank/DDBJ databases">
        <title>Whole genome shotgun sequence of Pichia membranifaciens KS47-1.</title>
        <authorList>
            <person name="Konishi M."/>
            <person name="Ishida M."/>
            <person name="Arakawa T."/>
            <person name="Kato Y."/>
            <person name="Horiuchi J."/>
        </authorList>
    </citation>
    <scope>NUCLEOTIDE SEQUENCE [LARGE SCALE GENOMIC DNA]</scope>
    <source>
        <strain evidence="7 8">KS47-1</strain>
    </source>
</reference>
<feature type="compositionally biased region" description="Acidic residues" evidence="5">
    <location>
        <begin position="24"/>
        <end position="34"/>
    </location>
</feature>
<dbReference type="InterPro" id="IPR003689">
    <property type="entry name" value="ZIP"/>
</dbReference>
<organism evidence="7 8">
    <name type="scientific">Pichia membranifaciens</name>
    <dbReference type="NCBI Taxonomy" id="4926"/>
    <lineage>
        <taxon>Eukaryota</taxon>
        <taxon>Fungi</taxon>
        <taxon>Dikarya</taxon>
        <taxon>Ascomycota</taxon>
        <taxon>Saccharomycotina</taxon>
        <taxon>Pichiomycetes</taxon>
        <taxon>Pichiales</taxon>
        <taxon>Pichiaceae</taxon>
        <taxon>Pichia</taxon>
    </lineage>
</organism>
<feature type="region of interest" description="Disordered" evidence="5">
    <location>
        <begin position="1"/>
        <end position="60"/>
    </location>
</feature>
<accession>A0A1Q2YJK5</accession>
<sequence>MYVHDEGRDAEHRHTHGHSNVEYNLEDAEEDDGEDRSSGTISLPPASQHRHRLAEDDSLEDITDTAVPDDKLLEKKDLFSSEDIEKQLTGSSSELDSVYAAQILNVFVLEFGIVFHSVFVGLTLSCSGDEFISLYIVVVFHQMFEGLGLGTRVACVEWPASKRWTPWLLCLAYTFCTPIAIAIGIGVRNSYPPGSRRALITNGVFDSVSAGILIYTGCIELMAHEFLFSDEFKGPGGFKKMIWAYIVMCVGAGLMALLGRWA</sequence>
<gene>
    <name evidence="7" type="ORF">PMKS-003207</name>
</gene>
<keyword evidence="2 6" id="KW-0812">Transmembrane</keyword>
<keyword evidence="3 6" id="KW-1133">Transmembrane helix</keyword>
<dbReference type="Pfam" id="PF02535">
    <property type="entry name" value="Zip"/>
    <property type="match status" value="1"/>
</dbReference>
<dbReference type="EMBL" id="BDGI01000132">
    <property type="protein sequence ID" value="GAV29705.1"/>
    <property type="molecule type" value="Genomic_DNA"/>
</dbReference>
<feature type="transmembrane region" description="Helical" evidence="6">
    <location>
        <begin position="242"/>
        <end position="261"/>
    </location>
</feature>
<feature type="transmembrane region" description="Helical" evidence="6">
    <location>
        <begin position="166"/>
        <end position="187"/>
    </location>
</feature>
<evidence type="ECO:0000256" key="4">
    <source>
        <dbReference type="ARBA" id="ARBA00023136"/>
    </source>
</evidence>
<dbReference type="OrthoDB" id="448280at2759"/>
<dbReference type="AlphaFoldDB" id="A0A1Q2YJK5"/>
<name>A0A1Q2YJK5_9ASCO</name>
<proteinExistence type="predicted"/>
<dbReference type="PANTHER" id="PTHR11040">
    <property type="entry name" value="ZINC/IRON TRANSPORTER"/>
    <property type="match status" value="1"/>
</dbReference>
<dbReference type="PANTHER" id="PTHR11040:SF69">
    <property type="entry name" value="ZINC-REGULATED TRANSPORTER 2"/>
    <property type="match status" value="1"/>
</dbReference>
<dbReference type="GO" id="GO:0005886">
    <property type="term" value="C:plasma membrane"/>
    <property type="evidence" value="ECO:0007669"/>
    <property type="project" value="TreeGrafter"/>
</dbReference>
<dbReference type="GO" id="GO:0000007">
    <property type="term" value="F:low-affinity zinc ion transmembrane transporter activity"/>
    <property type="evidence" value="ECO:0007669"/>
    <property type="project" value="TreeGrafter"/>
</dbReference>
<protein>
    <submittedName>
        <fullName evidence="7">Uncharacterized protein</fullName>
    </submittedName>
</protein>
<feature type="transmembrane region" description="Helical" evidence="6">
    <location>
        <begin position="199"/>
        <end position="222"/>
    </location>
</feature>
<dbReference type="Proteomes" id="UP000186136">
    <property type="component" value="Unassembled WGS sequence"/>
</dbReference>
<evidence type="ECO:0000313" key="7">
    <source>
        <dbReference type="EMBL" id="GAV29705.1"/>
    </source>
</evidence>
<evidence type="ECO:0000256" key="3">
    <source>
        <dbReference type="ARBA" id="ARBA00022989"/>
    </source>
</evidence>
<evidence type="ECO:0000256" key="2">
    <source>
        <dbReference type="ARBA" id="ARBA00022692"/>
    </source>
</evidence>
<evidence type="ECO:0000313" key="8">
    <source>
        <dbReference type="Proteomes" id="UP000186136"/>
    </source>
</evidence>
<feature type="transmembrane region" description="Helical" evidence="6">
    <location>
        <begin position="134"/>
        <end position="154"/>
    </location>
</feature>
<evidence type="ECO:0000256" key="1">
    <source>
        <dbReference type="ARBA" id="ARBA00004141"/>
    </source>
</evidence>
<evidence type="ECO:0000256" key="5">
    <source>
        <dbReference type="SAM" id="MobiDB-lite"/>
    </source>
</evidence>
<comment type="caution">
    <text evidence="7">The sequence shown here is derived from an EMBL/GenBank/DDBJ whole genome shotgun (WGS) entry which is preliminary data.</text>
</comment>
<dbReference type="GO" id="GO:0071578">
    <property type="term" value="P:zinc ion import across plasma membrane"/>
    <property type="evidence" value="ECO:0007669"/>
    <property type="project" value="TreeGrafter"/>
</dbReference>
<feature type="compositionally biased region" description="Basic and acidic residues" evidence="5">
    <location>
        <begin position="1"/>
        <end position="12"/>
    </location>
</feature>
<keyword evidence="8" id="KW-1185">Reference proteome</keyword>
<comment type="subcellular location">
    <subcellularLocation>
        <location evidence="1">Membrane</location>
        <topology evidence="1">Multi-pass membrane protein</topology>
    </subcellularLocation>
</comment>
<feature type="transmembrane region" description="Helical" evidence="6">
    <location>
        <begin position="99"/>
        <end position="122"/>
    </location>
</feature>
<evidence type="ECO:0000256" key="6">
    <source>
        <dbReference type="SAM" id="Phobius"/>
    </source>
</evidence>